<keyword evidence="2" id="KW-1185">Reference proteome</keyword>
<evidence type="ECO:0000313" key="2">
    <source>
        <dbReference type="Proteomes" id="UP000887116"/>
    </source>
</evidence>
<protein>
    <submittedName>
        <fullName evidence="1">Uncharacterized protein</fullName>
    </submittedName>
</protein>
<name>A0A8X6H1F1_TRICU</name>
<dbReference type="AlphaFoldDB" id="A0A8X6H1F1"/>
<proteinExistence type="predicted"/>
<sequence>MVTPILFGSMRKAYTSSNNSPIPEALQRYSATAHTSQRGVAIQSSSHGDWQRLIFLFALCLDILRAIVWYLDMKYI</sequence>
<organism evidence="1 2">
    <name type="scientific">Trichonephila clavata</name>
    <name type="common">Joro spider</name>
    <name type="synonym">Nephila clavata</name>
    <dbReference type="NCBI Taxonomy" id="2740835"/>
    <lineage>
        <taxon>Eukaryota</taxon>
        <taxon>Metazoa</taxon>
        <taxon>Ecdysozoa</taxon>
        <taxon>Arthropoda</taxon>
        <taxon>Chelicerata</taxon>
        <taxon>Arachnida</taxon>
        <taxon>Araneae</taxon>
        <taxon>Araneomorphae</taxon>
        <taxon>Entelegynae</taxon>
        <taxon>Araneoidea</taxon>
        <taxon>Nephilidae</taxon>
        <taxon>Trichonephila</taxon>
    </lineage>
</organism>
<dbReference type="EMBL" id="BMAO01000214">
    <property type="protein sequence ID" value="GFQ65222.1"/>
    <property type="molecule type" value="Genomic_DNA"/>
</dbReference>
<dbReference type="Proteomes" id="UP000887116">
    <property type="component" value="Unassembled WGS sequence"/>
</dbReference>
<accession>A0A8X6H1F1</accession>
<comment type="caution">
    <text evidence="1">The sequence shown here is derived from an EMBL/GenBank/DDBJ whole genome shotgun (WGS) entry which is preliminary data.</text>
</comment>
<reference evidence="1" key="1">
    <citation type="submission" date="2020-07" db="EMBL/GenBank/DDBJ databases">
        <title>Multicomponent nature underlies the extraordinary mechanical properties of spider dragline silk.</title>
        <authorList>
            <person name="Kono N."/>
            <person name="Nakamura H."/>
            <person name="Mori M."/>
            <person name="Yoshida Y."/>
            <person name="Ohtoshi R."/>
            <person name="Malay A.D."/>
            <person name="Moran D.A.P."/>
            <person name="Tomita M."/>
            <person name="Numata K."/>
            <person name="Arakawa K."/>
        </authorList>
    </citation>
    <scope>NUCLEOTIDE SEQUENCE</scope>
</reference>
<evidence type="ECO:0000313" key="1">
    <source>
        <dbReference type="EMBL" id="GFQ65222.1"/>
    </source>
</evidence>
<gene>
    <name evidence="1" type="ORF">TNCT_116711</name>
</gene>